<dbReference type="AlphaFoldDB" id="A0A212JIA6"/>
<sequence>MPGQEGRRIRFSRKNSFGGCLWLSVRIFGIGNYCKRVVASFQGGAHLEFDGKKTYCPGMFGPTFLYPRKIHGPHRTENTPDY</sequence>
<gene>
    <name evidence="1" type="ORF">KL86DPRO_11532</name>
</gene>
<protein>
    <submittedName>
        <fullName evidence="1">Uncharacterized protein</fullName>
    </submittedName>
</protein>
<reference evidence="1" key="1">
    <citation type="submission" date="2016-04" db="EMBL/GenBank/DDBJ databases">
        <authorList>
            <person name="Evans L.H."/>
            <person name="Alamgir A."/>
            <person name="Owens N."/>
            <person name="Weber N.D."/>
            <person name="Virtaneva K."/>
            <person name="Barbian K."/>
            <person name="Babar A."/>
            <person name="Rosenke K."/>
        </authorList>
    </citation>
    <scope>NUCLEOTIDE SEQUENCE</scope>
    <source>
        <strain evidence="1">86</strain>
    </source>
</reference>
<evidence type="ECO:0000313" key="1">
    <source>
        <dbReference type="EMBL" id="SBV99178.1"/>
    </source>
</evidence>
<proteinExistence type="predicted"/>
<accession>A0A212JIA6</accession>
<name>A0A212JIA6_9DELT</name>
<dbReference type="EMBL" id="FLUQ01000001">
    <property type="protein sequence ID" value="SBV99178.1"/>
    <property type="molecule type" value="Genomic_DNA"/>
</dbReference>
<organism evidence="1">
    <name type="scientific">uncultured delta proteobacterium</name>
    <dbReference type="NCBI Taxonomy" id="34034"/>
    <lineage>
        <taxon>Bacteria</taxon>
        <taxon>Deltaproteobacteria</taxon>
        <taxon>environmental samples</taxon>
    </lineage>
</organism>